<accession>A0A6J1M0X4</accession>
<organism evidence="15 16">
    <name type="scientific">Drosophila hydei</name>
    <name type="common">Fruit fly</name>
    <dbReference type="NCBI Taxonomy" id="7224"/>
    <lineage>
        <taxon>Eukaryota</taxon>
        <taxon>Metazoa</taxon>
        <taxon>Ecdysozoa</taxon>
        <taxon>Arthropoda</taxon>
        <taxon>Hexapoda</taxon>
        <taxon>Insecta</taxon>
        <taxon>Pterygota</taxon>
        <taxon>Neoptera</taxon>
        <taxon>Endopterygota</taxon>
        <taxon>Diptera</taxon>
        <taxon>Brachycera</taxon>
        <taxon>Muscomorpha</taxon>
        <taxon>Ephydroidea</taxon>
        <taxon>Drosophilidae</taxon>
        <taxon>Drosophila</taxon>
    </lineage>
</organism>
<dbReference type="AlphaFoldDB" id="A0A6J1M0X4"/>
<comment type="cofactor">
    <cofactor evidence="2">
        <name>Mg(2+)</name>
        <dbReference type="ChEBI" id="CHEBI:18420"/>
    </cofactor>
</comment>
<evidence type="ECO:0000256" key="1">
    <source>
        <dbReference type="ARBA" id="ARBA00000185"/>
    </source>
</evidence>
<dbReference type="InterPro" id="IPR013048">
    <property type="entry name" value="Meiotic_Spo11"/>
</dbReference>
<dbReference type="PANTHER" id="PTHR10848">
    <property type="entry name" value="MEIOTIC RECOMBINATION PROTEIN SPO11"/>
    <property type="match status" value="1"/>
</dbReference>
<name>A0A6J1M0X4_DROHY</name>
<dbReference type="GeneID" id="111600097"/>
<dbReference type="Gene3D" id="1.10.10.10">
    <property type="entry name" value="Winged helix-like DNA-binding domain superfamily/Winged helix DNA-binding domain"/>
    <property type="match status" value="1"/>
</dbReference>
<dbReference type="PRINTS" id="PR01551">
    <property type="entry name" value="SPO11HOMOLOG"/>
</dbReference>
<proteinExistence type="inferred from homology"/>
<evidence type="ECO:0000259" key="13">
    <source>
        <dbReference type="Pfam" id="PF04406"/>
    </source>
</evidence>
<evidence type="ECO:0000256" key="11">
    <source>
        <dbReference type="ARBA" id="ARBA00023242"/>
    </source>
</evidence>
<dbReference type="GO" id="GO:0046872">
    <property type="term" value="F:metal ion binding"/>
    <property type="evidence" value="ECO:0007669"/>
    <property type="project" value="UniProtKB-KW"/>
</dbReference>
<dbReference type="OMA" id="IETAGMF"/>
<evidence type="ECO:0000256" key="8">
    <source>
        <dbReference type="ARBA" id="ARBA00023029"/>
    </source>
</evidence>
<comment type="catalytic activity">
    <reaction evidence="1 12">
        <text>ATP-dependent breakage, passage and rejoining of double-stranded DNA.</text>
        <dbReference type="EC" id="5.6.2.2"/>
    </reaction>
</comment>
<dbReference type="CTD" id="2768853"/>
<dbReference type="Proteomes" id="UP000504633">
    <property type="component" value="Unplaced"/>
</dbReference>
<comment type="subcellular location">
    <subcellularLocation>
        <location evidence="3">Nucleus</location>
    </subcellularLocation>
</comment>
<evidence type="ECO:0000256" key="6">
    <source>
        <dbReference type="ARBA" id="ARBA00022723"/>
    </source>
</evidence>
<protein>
    <recommendedName>
        <fullName evidence="5">DNA topoisomerase (ATP-hydrolyzing)</fullName>
        <ecNumber evidence="5">5.6.2.2</ecNumber>
    </recommendedName>
</protein>
<dbReference type="InterPro" id="IPR002815">
    <property type="entry name" value="Spo11/TopoVI_A"/>
</dbReference>
<dbReference type="InterPro" id="IPR013049">
    <property type="entry name" value="Spo11/TopoVI_A_N"/>
</dbReference>
<dbReference type="InterPro" id="IPR034136">
    <property type="entry name" value="TOPRIM_Topo6A/Spo11"/>
</dbReference>
<evidence type="ECO:0000256" key="9">
    <source>
        <dbReference type="ARBA" id="ARBA00023125"/>
    </source>
</evidence>
<gene>
    <name evidence="16" type="primary">LOC111600097</name>
</gene>
<evidence type="ECO:0000256" key="12">
    <source>
        <dbReference type="PROSITE-ProRule" id="PRU01385"/>
    </source>
</evidence>
<dbReference type="PROSITE" id="PS52041">
    <property type="entry name" value="TOPO_IIB"/>
    <property type="match status" value="1"/>
</dbReference>
<dbReference type="Pfam" id="PF04406">
    <property type="entry name" value="TP6A_N"/>
    <property type="match status" value="1"/>
</dbReference>
<keyword evidence="15" id="KW-1185">Reference proteome</keyword>
<keyword evidence="10 12" id="KW-0413">Isomerase</keyword>
<sequence>MSSDKSELLLNVEQIVLELIRSLMCYEKVALEIPKKCRDWYVRDDYEILFGKFRKIVYNSKRSRHRFCLIVYLLAEIHCLHLTGGSCTIRGLYYRNTQVIRSQSYIDAAKMDVCRMLNTAPVNLGILSASKGLITGDIKLLMSNGDVLDCNVYCGAITLPTDFENVERIVTNAEMVLIVEKESVFESLLACNALSTFGLRFILLTGKGYPDCTTRRIVYRLSVECNLPAYILVDADPFGIEIMLVYQLGSQAMSFSAKSLATPTLRWIGLHPSEIDSISKCSVALTQHDNKKINDILSRSNLSLGVRQELCTLQQVQLKAEIESVIDFLSPYYIPTKINRNLFI</sequence>
<evidence type="ECO:0000256" key="7">
    <source>
        <dbReference type="ARBA" id="ARBA00022842"/>
    </source>
</evidence>
<dbReference type="GO" id="GO:0003918">
    <property type="term" value="F:DNA topoisomerase type II (double strand cut, ATP-hydrolyzing) activity"/>
    <property type="evidence" value="ECO:0007669"/>
    <property type="project" value="UniProtKB-UniRule"/>
</dbReference>
<keyword evidence="8 12" id="KW-0799">Topoisomerase</keyword>
<dbReference type="KEGG" id="dhe:111600097"/>
<dbReference type="GO" id="GO:0000228">
    <property type="term" value="C:nuclear chromosome"/>
    <property type="evidence" value="ECO:0007669"/>
    <property type="project" value="TreeGrafter"/>
</dbReference>
<evidence type="ECO:0000256" key="5">
    <source>
        <dbReference type="ARBA" id="ARBA00012895"/>
    </source>
</evidence>
<feature type="domain" description="Topoisomerase 6 subunit A/Spo11 TOPRIM" evidence="14">
    <location>
        <begin position="175"/>
        <end position="338"/>
    </location>
</feature>
<evidence type="ECO:0000256" key="2">
    <source>
        <dbReference type="ARBA" id="ARBA00001946"/>
    </source>
</evidence>
<dbReference type="Pfam" id="PF21180">
    <property type="entry name" value="TOP6A-Spo11_Toprim"/>
    <property type="match status" value="1"/>
</dbReference>
<evidence type="ECO:0000259" key="14">
    <source>
        <dbReference type="Pfam" id="PF21180"/>
    </source>
</evidence>
<dbReference type="CDD" id="cd00223">
    <property type="entry name" value="TOPRIM_TopoIIB_SPO"/>
    <property type="match status" value="1"/>
</dbReference>
<keyword evidence="6" id="KW-0479">Metal-binding</keyword>
<evidence type="ECO:0000313" key="15">
    <source>
        <dbReference type="Proteomes" id="UP000504633"/>
    </source>
</evidence>
<evidence type="ECO:0000256" key="3">
    <source>
        <dbReference type="ARBA" id="ARBA00004123"/>
    </source>
</evidence>
<evidence type="ECO:0000256" key="4">
    <source>
        <dbReference type="ARBA" id="ARBA00006559"/>
    </source>
</evidence>
<comment type="similarity">
    <text evidence="4 12">Belongs to the TOP6A family.</text>
</comment>
<dbReference type="InterPro" id="IPR036388">
    <property type="entry name" value="WH-like_DNA-bd_sf"/>
</dbReference>
<dbReference type="PRINTS" id="PR01550">
    <property type="entry name" value="TOP6AFAMILY"/>
</dbReference>
<dbReference type="GO" id="GO:0000706">
    <property type="term" value="P:meiotic DNA double-strand break processing"/>
    <property type="evidence" value="ECO:0007669"/>
    <property type="project" value="TreeGrafter"/>
</dbReference>
<dbReference type="GO" id="GO:0005524">
    <property type="term" value="F:ATP binding"/>
    <property type="evidence" value="ECO:0007669"/>
    <property type="project" value="InterPro"/>
</dbReference>
<keyword evidence="9 12" id="KW-0238">DNA-binding</keyword>
<evidence type="ECO:0000313" key="16">
    <source>
        <dbReference type="RefSeq" id="XP_023171825.2"/>
    </source>
</evidence>
<dbReference type="GO" id="GO:0007131">
    <property type="term" value="P:reciprocal meiotic recombination"/>
    <property type="evidence" value="ECO:0007669"/>
    <property type="project" value="TreeGrafter"/>
</dbReference>
<dbReference type="EC" id="5.6.2.2" evidence="5"/>
<reference evidence="16" key="1">
    <citation type="submission" date="2025-08" db="UniProtKB">
        <authorList>
            <consortium name="RefSeq"/>
        </authorList>
    </citation>
    <scope>IDENTIFICATION</scope>
    <source>
        <strain evidence="16">15085-1641.00</strain>
        <tissue evidence="16">Whole body</tissue>
    </source>
</reference>
<keyword evidence="11" id="KW-0539">Nucleus</keyword>
<dbReference type="SUPFAM" id="SSF56726">
    <property type="entry name" value="DNA topoisomerase IV, alpha subunit"/>
    <property type="match status" value="1"/>
</dbReference>
<dbReference type="OrthoDB" id="5377392at2759"/>
<feature type="active site" description="O-(5'-phospho-DNA)-tyrosine intermediate" evidence="12">
    <location>
        <position position="94"/>
    </location>
</feature>
<dbReference type="GO" id="GO:0003677">
    <property type="term" value="F:DNA binding"/>
    <property type="evidence" value="ECO:0007669"/>
    <property type="project" value="UniProtKB-UniRule"/>
</dbReference>
<feature type="domain" description="Spo11/DNA topoisomerase VI subunit A N-terminal" evidence="13">
    <location>
        <begin position="65"/>
        <end position="126"/>
    </location>
</feature>
<evidence type="ECO:0000256" key="10">
    <source>
        <dbReference type="ARBA" id="ARBA00023235"/>
    </source>
</evidence>
<dbReference type="Gene3D" id="3.40.1360.10">
    <property type="match status" value="1"/>
</dbReference>
<dbReference type="InterPro" id="IPR036078">
    <property type="entry name" value="Spo11/TopoVI_A_sf"/>
</dbReference>
<dbReference type="PANTHER" id="PTHR10848:SF0">
    <property type="entry name" value="MEIOTIC RECOMBINATION PROTEIN SPO11"/>
    <property type="match status" value="1"/>
</dbReference>
<dbReference type="GO" id="GO:0042138">
    <property type="term" value="P:meiotic DNA double-strand break formation"/>
    <property type="evidence" value="ECO:0007669"/>
    <property type="project" value="InterPro"/>
</dbReference>
<dbReference type="RefSeq" id="XP_023171825.2">
    <property type="nucleotide sequence ID" value="XM_023316057.2"/>
</dbReference>
<keyword evidence="7" id="KW-0460">Magnesium</keyword>